<comment type="function">
    <text evidence="4">5'-3' exonuclease acting preferentially on double-stranded DNA.</text>
</comment>
<proteinExistence type="predicted"/>
<dbReference type="FunFam" id="1.10.150.20:FF:000003">
    <property type="entry name" value="DNA polymerase I"/>
    <property type="match status" value="1"/>
</dbReference>
<evidence type="ECO:0000256" key="5">
    <source>
        <dbReference type="ARBA" id="ARBA00050026"/>
    </source>
</evidence>
<dbReference type="PANTHER" id="PTHR42646">
    <property type="entry name" value="FLAP ENDONUCLEASE XNI"/>
    <property type="match status" value="1"/>
</dbReference>
<reference evidence="7 8" key="1">
    <citation type="submission" date="2017-10" db="EMBL/GenBank/DDBJ databases">
        <title>Bacillus sp. nov., a halophilic bacterium isolated from a Keqin Lake.</title>
        <authorList>
            <person name="Wang H."/>
        </authorList>
    </citation>
    <scope>NUCLEOTIDE SEQUENCE [LARGE SCALE GENOMIC DNA]</scope>
    <source>
        <strain evidence="7 8">KQ-12</strain>
    </source>
</reference>
<dbReference type="SMART" id="SM00279">
    <property type="entry name" value="HhH2"/>
    <property type="match status" value="1"/>
</dbReference>
<dbReference type="Gene3D" id="3.40.50.1010">
    <property type="entry name" value="5'-nuclease"/>
    <property type="match status" value="1"/>
</dbReference>
<protein>
    <recommendedName>
        <fullName evidence="5">5'-3' exonuclease</fullName>
    </recommendedName>
</protein>
<dbReference type="InterPro" id="IPR002421">
    <property type="entry name" value="5-3_exonuclease"/>
</dbReference>
<keyword evidence="1" id="KW-0540">Nuclease</keyword>
<dbReference type="Gene3D" id="1.10.150.20">
    <property type="entry name" value="5' to 3' exonuclease, C-terminal subdomain"/>
    <property type="match status" value="1"/>
</dbReference>
<evidence type="ECO:0000256" key="4">
    <source>
        <dbReference type="ARBA" id="ARBA00049957"/>
    </source>
</evidence>
<dbReference type="AlphaFoldDB" id="A0A323TM89"/>
<dbReference type="GO" id="GO:0003677">
    <property type="term" value="F:DNA binding"/>
    <property type="evidence" value="ECO:0007669"/>
    <property type="project" value="UniProtKB-KW"/>
</dbReference>
<accession>A0A323TM89</accession>
<dbReference type="InterPro" id="IPR036279">
    <property type="entry name" value="5-3_exonuclease_C_sf"/>
</dbReference>
<gene>
    <name evidence="7" type="ORF">CR194_06425</name>
</gene>
<evidence type="ECO:0000256" key="1">
    <source>
        <dbReference type="ARBA" id="ARBA00022722"/>
    </source>
</evidence>
<dbReference type="Pfam" id="PF02739">
    <property type="entry name" value="5_3_exonuc_N"/>
    <property type="match status" value="1"/>
</dbReference>
<sequence>MKQQTLLLIDGFNLLSRGYFATSYGRSDDQLSKNDRGQYVNAARVFFQKLFQLTRHYDISHISVAWDGKREDTARNQQYSFYKAQRNDLPEPLIEQYHLTVELLDKLGVHQLHVPGFEADDIIGTFSTIWSTEEFGQTYIYSNDRDLFQLLNPTTSQILSKKKQEIVYSSDSFQEEFEILPSQWVDVKALLGDSSDNIPGCPGVGEKSALPLIRQYGDLKQVFKNIDELDPAFNRYKKKLLAGEESTWISRDLSQIVIDIEEVKAIDTNQLKITWDEELVLSEMNQHGIRVKIR</sequence>
<dbReference type="Pfam" id="PF01367">
    <property type="entry name" value="5_3_exonuc"/>
    <property type="match status" value="1"/>
</dbReference>
<evidence type="ECO:0000313" key="7">
    <source>
        <dbReference type="EMBL" id="PYZ95146.1"/>
    </source>
</evidence>
<evidence type="ECO:0000313" key="8">
    <source>
        <dbReference type="Proteomes" id="UP000248214"/>
    </source>
</evidence>
<dbReference type="SUPFAM" id="SSF47807">
    <property type="entry name" value="5' to 3' exonuclease, C-terminal subdomain"/>
    <property type="match status" value="1"/>
</dbReference>
<dbReference type="InterPro" id="IPR029060">
    <property type="entry name" value="PIN-like_dom_sf"/>
</dbReference>
<dbReference type="OrthoDB" id="9806424at2"/>
<dbReference type="PANTHER" id="PTHR42646:SF2">
    <property type="entry name" value="5'-3' EXONUCLEASE FAMILY PROTEIN"/>
    <property type="match status" value="1"/>
</dbReference>
<dbReference type="InterPro" id="IPR020045">
    <property type="entry name" value="DNA_polI_H3TH"/>
</dbReference>
<dbReference type="RefSeq" id="WP_110608781.1">
    <property type="nucleotide sequence ID" value="NZ_PDOD01000001.1"/>
</dbReference>
<feature type="domain" description="5'-3' exonuclease" evidence="6">
    <location>
        <begin position="1"/>
        <end position="274"/>
    </location>
</feature>
<keyword evidence="3" id="KW-0238">DNA-binding</keyword>
<organism evidence="7 8">
    <name type="scientific">Salipaludibacillus keqinensis</name>
    <dbReference type="NCBI Taxonomy" id="2045207"/>
    <lineage>
        <taxon>Bacteria</taxon>
        <taxon>Bacillati</taxon>
        <taxon>Bacillota</taxon>
        <taxon>Bacilli</taxon>
        <taxon>Bacillales</taxon>
        <taxon>Bacillaceae</taxon>
    </lineage>
</organism>
<dbReference type="InterPro" id="IPR020046">
    <property type="entry name" value="5-3_exonucl_a-hlix_arch_N"/>
</dbReference>
<dbReference type="CDD" id="cd09859">
    <property type="entry name" value="PIN_53EXO"/>
    <property type="match status" value="1"/>
</dbReference>
<keyword evidence="8" id="KW-1185">Reference proteome</keyword>
<evidence type="ECO:0000259" key="6">
    <source>
        <dbReference type="SMART" id="SM00475"/>
    </source>
</evidence>
<dbReference type="GO" id="GO:0017108">
    <property type="term" value="F:5'-flap endonuclease activity"/>
    <property type="evidence" value="ECO:0007669"/>
    <property type="project" value="InterPro"/>
</dbReference>
<dbReference type="SUPFAM" id="SSF88723">
    <property type="entry name" value="PIN domain-like"/>
    <property type="match status" value="1"/>
</dbReference>
<dbReference type="Proteomes" id="UP000248214">
    <property type="component" value="Unassembled WGS sequence"/>
</dbReference>
<dbReference type="EMBL" id="PDOD01000001">
    <property type="protein sequence ID" value="PYZ95146.1"/>
    <property type="molecule type" value="Genomic_DNA"/>
</dbReference>
<keyword evidence="7" id="KW-0255">Endonuclease</keyword>
<name>A0A323TM89_9BACI</name>
<evidence type="ECO:0000256" key="2">
    <source>
        <dbReference type="ARBA" id="ARBA00022801"/>
    </source>
</evidence>
<keyword evidence="2" id="KW-0378">Hydrolase</keyword>
<dbReference type="InterPro" id="IPR038969">
    <property type="entry name" value="FEN"/>
</dbReference>
<dbReference type="GO" id="GO:0033567">
    <property type="term" value="P:DNA replication, Okazaki fragment processing"/>
    <property type="evidence" value="ECO:0007669"/>
    <property type="project" value="InterPro"/>
</dbReference>
<comment type="caution">
    <text evidence="7">The sequence shown here is derived from an EMBL/GenBank/DDBJ whole genome shotgun (WGS) entry which is preliminary data.</text>
</comment>
<dbReference type="GO" id="GO:0008409">
    <property type="term" value="F:5'-3' exonuclease activity"/>
    <property type="evidence" value="ECO:0007669"/>
    <property type="project" value="InterPro"/>
</dbReference>
<dbReference type="InterPro" id="IPR008918">
    <property type="entry name" value="HhH2"/>
</dbReference>
<evidence type="ECO:0000256" key="3">
    <source>
        <dbReference type="ARBA" id="ARBA00023125"/>
    </source>
</evidence>
<dbReference type="CDD" id="cd09898">
    <property type="entry name" value="H3TH_53EXO"/>
    <property type="match status" value="1"/>
</dbReference>
<dbReference type="SMART" id="SM00475">
    <property type="entry name" value="53EXOc"/>
    <property type="match status" value="1"/>
</dbReference>